<dbReference type="PANTHER" id="PTHR18968">
    <property type="entry name" value="THIAMINE PYROPHOSPHATE ENZYMES"/>
    <property type="match status" value="1"/>
</dbReference>
<dbReference type="GO" id="GO:0005948">
    <property type="term" value="C:acetolactate synthase complex"/>
    <property type="evidence" value="ECO:0007669"/>
    <property type="project" value="TreeGrafter"/>
</dbReference>
<evidence type="ECO:0000256" key="8">
    <source>
        <dbReference type="ARBA" id="ARBA00022842"/>
    </source>
</evidence>
<evidence type="ECO:0000256" key="1">
    <source>
        <dbReference type="ARBA" id="ARBA00004974"/>
    </source>
</evidence>
<evidence type="ECO:0000256" key="7">
    <source>
        <dbReference type="ARBA" id="ARBA00022723"/>
    </source>
</evidence>
<evidence type="ECO:0000256" key="6">
    <source>
        <dbReference type="ARBA" id="ARBA00022679"/>
    </source>
</evidence>
<feature type="region of interest" description="Disordered" evidence="12">
    <location>
        <begin position="1"/>
        <end position="20"/>
    </location>
</feature>
<protein>
    <recommendedName>
        <fullName evidence="4 11">Acetolactate synthase</fullName>
        <ecNumber evidence="4 11">2.2.1.6</ecNumber>
    </recommendedName>
</protein>
<dbReference type="Pfam" id="PF02776">
    <property type="entry name" value="TPP_enzyme_N"/>
    <property type="match status" value="1"/>
</dbReference>
<dbReference type="Gene3D" id="3.40.50.1220">
    <property type="entry name" value="TPP-binding domain"/>
    <property type="match status" value="1"/>
</dbReference>
<comment type="cofactor">
    <cofactor evidence="11">
        <name>Mg(2+)</name>
        <dbReference type="ChEBI" id="CHEBI:18420"/>
    </cofactor>
    <text evidence="11">Binds 1 Mg(2+) ion per subunit.</text>
</comment>
<accession>A0A6A6YLR1</accession>
<feature type="domain" description="Thiamine pyrophosphate enzyme TPP-binding" evidence="14">
    <location>
        <begin position="402"/>
        <end position="549"/>
    </location>
</feature>
<dbReference type="UniPathway" id="UPA00047">
    <property type="reaction ID" value="UER00055"/>
</dbReference>
<evidence type="ECO:0000256" key="5">
    <source>
        <dbReference type="ARBA" id="ARBA00022605"/>
    </source>
</evidence>
<evidence type="ECO:0000313" key="18">
    <source>
        <dbReference type="RefSeq" id="XP_033576467.1"/>
    </source>
</evidence>
<dbReference type="FunFam" id="3.40.50.970:FF:000007">
    <property type="entry name" value="Acetolactate synthase"/>
    <property type="match status" value="1"/>
</dbReference>
<feature type="compositionally biased region" description="Polar residues" evidence="12">
    <location>
        <begin position="7"/>
        <end position="19"/>
    </location>
</feature>
<dbReference type="InterPro" id="IPR029035">
    <property type="entry name" value="DHS-like_NAD/FAD-binding_dom"/>
</dbReference>
<dbReference type="SUPFAM" id="SSF52518">
    <property type="entry name" value="Thiamin diphosphate-binding fold (THDP-binding)"/>
    <property type="match status" value="2"/>
</dbReference>
<sequence length="700" mass="76091">MARSRYDTASSTTVSATRNQIRHDPFEALYKSSQIKAVSPKHEQGAGHMAEGYTRASGKAGVVIITSGPGVTNMVTPMQDAACDGTPMVVICRQAPSGTHASEQTDVLGITKSCTKWNIRVNSIWELPQTINEAFEVAVSGRPGPVLVEILNSVSADVLAHAAPNAISKPFSRRLHAATFSAFAAPNFSLTNALDRVAHLVNISKKPVLYVGQGMLAHPSGFDILKEFADKASIPVTTSLQGLGAFDELDPKALHMLGLHGSGYANMAMQEADLIIALGARFDDRVTGNIPKFAPTALTAAKKGLGGIVHFDIAPKNINKVVQATEAVLGDCAENLASLLPRINRVSDRPEWLSQIQIWKKRFPFNAYSRSRTPGVIQAQEVIEKLSDLTAHMKDKTVITTGVGQHQMFAAQHFRWRHPRTLITSGGLGTMGYGLPAAIGAKLARPDALVVDIDGDASFNMTFTELSTAARNGIAVKVLLCNNDEMGMVMDLQRLYYNGRFGHTKQRNPDYVKASEAFGVQAQRCRRPEEVEEKLRWLIECEGPAVLEVVVEKNSPVWPVVPAGKGLHEFVTYPEVVEEGEGAEKGGVLAVLSKSLDHQLMGTGKLLDQNPFLDLLCAGGVEELAAQNRNRQVCMSVGGRRIKMHGSRGPMWSVWKDEIVHTDDERVAMSAGRVVDQNQRYVGSVGRSKETVWWAQSMNC</sequence>
<dbReference type="GO" id="GO:0009097">
    <property type="term" value="P:isoleucine biosynthetic process"/>
    <property type="evidence" value="ECO:0007669"/>
    <property type="project" value="UniProtKB-UniPathway"/>
</dbReference>
<dbReference type="InterPro" id="IPR012846">
    <property type="entry name" value="Acetolactate_synth_lsu"/>
</dbReference>
<comment type="pathway">
    <text evidence="1 11">Amino-acid biosynthesis; L-isoleucine biosynthesis; L-isoleucine from 2-oxobutanoate: step 1/4.</text>
</comment>
<dbReference type="GeneID" id="54463798"/>
<reference evidence="16 18" key="1">
    <citation type="journal article" date="2020" name="Stud. Mycol.">
        <title>101 Dothideomycetes genomes: a test case for predicting lifestyles and emergence of pathogens.</title>
        <authorList>
            <person name="Haridas S."/>
            <person name="Albert R."/>
            <person name="Binder M."/>
            <person name="Bloem J."/>
            <person name="Labutti K."/>
            <person name="Salamov A."/>
            <person name="Andreopoulos B."/>
            <person name="Baker S."/>
            <person name="Barry K."/>
            <person name="Bills G."/>
            <person name="Bluhm B."/>
            <person name="Cannon C."/>
            <person name="Castanera R."/>
            <person name="Culley D."/>
            <person name="Daum C."/>
            <person name="Ezra D."/>
            <person name="Gonzalez J."/>
            <person name="Henrissat B."/>
            <person name="Kuo A."/>
            <person name="Liang C."/>
            <person name="Lipzen A."/>
            <person name="Lutzoni F."/>
            <person name="Magnuson J."/>
            <person name="Mondo S."/>
            <person name="Nolan M."/>
            <person name="Ohm R."/>
            <person name="Pangilinan J."/>
            <person name="Park H.-J."/>
            <person name="Ramirez L."/>
            <person name="Alfaro M."/>
            <person name="Sun H."/>
            <person name="Tritt A."/>
            <person name="Yoshinaga Y."/>
            <person name="Zwiers L.-H."/>
            <person name="Turgeon B."/>
            <person name="Goodwin S."/>
            <person name="Spatafora J."/>
            <person name="Crous P."/>
            <person name="Grigoriev I."/>
        </authorList>
    </citation>
    <scope>NUCLEOTIDE SEQUENCE</scope>
    <source>
        <strain evidence="16 18">CBS 304.34</strain>
    </source>
</reference>
<dbReference type="FunFam" id="3.40.50.1220:FF:000008">
    <property type="entry name" value="Acetolactate synthase"/>
    <property type="match status" value="1"/>
</dbReference>
<evidence type="ECO:0000259" key="15">
    <source>
        <dbReference type="Pfam" id="PF02776"/>
    </source>
</evidence>
<dbReference type="GO" id="GO:0030976">
    <property type="term" value="F:thiamine pyrophosphate binding"/>
    <property type="evidence" value="ECO:0007669"/>
    <property type="project" value="UniProtKB-UniRule"/>
</dbReference>
<evidence type="ECO:0000256" key="11">
    <source>
        <dbReference type="RuleBase" id="RU003591"/>
    </source>
</evidence>
<dbReference type="GO" id="GO:0003984">
    <property type="term" value="F:acetolactate synthase activity"/>
    <property type="evidence" value="ECO:0007669"/>
    <property type="project" value="UniProtKB-EC"/>
</dbReference>
<dbReference type="RefSeq" id="XP_033576467.1">
    <property type="nucleotide sequence ID" value="XM_033722905.1"/>
</dbReference>
<dbReference type="EC" id="2.2.1.6" evidence="4 11"/>
<comment type="cofactor">
    <cofactor evidence="11">
        <name>thiamine diphosphate</name>
        <dbReference type="ChEBI" id="CHEBI:58937"/>
    </cofactor>
    <text evidence="11">Binds 1 thiamine pyrophosphate per subunit.</text>
</comment>
<dbReference type="GO" id="GO:0050660">
    <property type="term" value="F:flavin adenine dinucleotide binding"/>
    <property type="evidence" value="ECO:0007669"/>
    <property type="project" value="InterPro"/>
</dbReference>
<evidence type="ECO:0000259" key="13">
    <source>
        <dbReference type="Pfam" id="PF00205"/>
    </source>
</evidence>
<evidence type="ECO:0000259" key="14">
    <source>
        <dbReference type="Pfam" id="PF02775"/>
    </source>
</evidence>
<dbReference type="Pfam" id="PF02775">
    <property type="entry name" value="TPP_enzyme_C"/>
    <property type="match status" value="1"/>
</dbReference>
<dbReference type="CDD" id="cd02015">
    <property type="entry name" value="TPP_AHAS"/>
    <property type="match status" value="1"/>
</dbReference>
<keyword evidence="9 11" id="KW-0786">Thiamine pyrophosphate</keyword>
<gene>
    <name evidence="16 18" type="ORF">BDZ99DRAFT_488438</name>
</gene>
<evidence type="ECO:0000256" key="3">
    <source>
        <dbReference type="ARBA" id="ARBA00007812"/>
    </source>
</evidence>
<feature type="domain" description="Thiamine pyrophosphate enzyme N-terminal TPP-binding" evidence="15">
    <location>
        <begin position="26"/>
        <end position="100"/>
    </location>
</feature>
<dbReference type="InterPro" id="IPR012000">
    <property type="entry name" value="Thiamin_PyroP_enz_cen_dom"/>
</dbReference>
<dbReference type="GO" id="GO:0000287">
    <property type="term" value="F:magnesium ion binding"/>
    <property type="evidence" value="ECO:0007669"/>
    <property type="project" value="UniProtKB-UniRule"/>
</dbReference>
<keyword evidence="7 11" id="KW-0479">Metal-binding</keyword>
<dbReference type="OrthoDB" id="16262at2759"/>
<comment type="similarity">
    <text evidence="3 11">Belongs to the TPP enzyme family.</text>
</comment>
<proteinExistence type="inferred from homology"/>
<evidence type="ECO:0000313" key="17">
    <source>
        <dbReference type="Proteomes" id="UP000504636"/>
    </source>
</evidence>
<comment type="pathway">
    <text evidence="2 11">Amino-acid biosynthesis; L-valine biosynthesis; L-valine from pyruvate: step 1/4.</text>
</comment>
<evidence type="ECO:0000313" key="16">
    <source>
        <dbReference type="EMBL" id="KAF2809503.1"/>
    </source>
</evidence>
<dbReference type="PROSITE" id="PS00187">
    <property type="entry name" value="TPP_ENZYMES"/>
    <property type="match status" value="1"/>
</dbReference>
<dbReference type="InterPro" id="IPR000399">
    <property type="entry name" value="TPP-bd_CS"/>
</dbReference>
<dbReference type="Gene3D" id="3.40.50.970">
    <property type="match status" value="2"/>
</dbReference>
<comment type="catalytic activity">
    <reaction evidence="11">
        <text>2 pyruvate + H(+) = (2S)-2-acetolactate + CO2</text>
        <dbReference type="Rhea" id="RHEA:25249"/>
        <dbReference type="ChEBI" id="CHEBI:15361"/>
        <dbReference type="ChEBI" id="CHEBI:15378"/>
        <dbReference type="ChEBI" id="CHEBI:16526"/>
        <dbReference type="ChEBI" id="CHEBI:58476"/>
        <dbReference type="EC" id="2.2.1.6"/>
    </reaction>
</comment>
<keyword evidence="10 11" id="KW-0100">Branched-chain amino acid biosynthesis</keyword>
<dbReference type="InterPro" id="IPR011766">
    <property type="entry name" value="TPP_enzyme_TPP-bd"/>
</dbReference>
<evidence type="ECO:0000256" key="10">
    <source>
        <dbReference type="ARBA" id="ARBA00023304"/>
    </source>
</evidence>
<dbReference type="Pfam" id="PF00205">
    <property type="entry name" value="TPP_enzyme_M"/>
    <property type="match status" value="1"/>
</dbReference>
<reference evidence="18" key="2">
    <citation type="submission" date="2020-04" db="EMBL/GenBank/DDBJ databases">
        <authorList>
            <consortium name="NCBI Genome Project"/>
        </authorList>
    </citation>
    <scope>NUCLEOTIDE SEQUENCE</scope>
    <source>
        <strain evidence="18">CBS 304.34</strain>
    </source>
</reference>
<dbReference type="GO" id="GO:0005739">
    <property type="term" value="C:mitochondrion"/>
    <property type="evidence" value="ECO:0007669"/>
    <property type="project" value="TreeGrafter"/>
</dbReference>
<dbReference type="NCBIfam" id="TIGR00118">
    <property type="entry name" value="acolac_lg"/>
    <property type="match status" value="1"/>
</dbReference>
<dbReference type="CDD" id="cd07035">
    <property type="entry name" value="TPP_PYR_POX_like"/>
    <property type="match status" value="1"/>
</dbReference>
<dbReference type="Proteomes" id="UP000504636">
    <property type="component" value="Unplaced"/>
</dbReference>
<keyword evidence="6 11" id="KW-0808">Transferase</keyword>
<evidence type="ECO:0000256" key="2">
    <source>
        <dbReference type="ARBA" id="ARBA00005025"/>
    </source>
</evidence>
<feature type="domain" description="Thiamine pyrophosphate enzyme central" evidence="13">
    <location>
        <begin position="194"/>
        <end position="339"/>
    </location>
</feature>
<dbReference type="SUPFAM" id="SSF52467">
    <property type="entry name" value="DHS-like NAD/FAD-binding domain"/>
    <property type="match status" value="1"/>
</dbReference>
<dbReference type="InterPro" id="IPR012001">
    <property type="entry name" value="Thiamin_PyroP_enz_TPP-bd_dom"/>
</dbReference>
<dbReference type="AlphaFoldDB" id="A0A6A6YLR1"/>
<evidence type="ECO:0000256" key="4">
    <source>
        <dbReference type="ARBA" id="ARBA00013145"/>
    </source>
</evidence>
<evidence type="ECO:0000256" key="12">
    <source>
        <dbReference type="SAM" id="MobiDB-lite"/>
    </source>
</evidence>
<dbReference type="InterPro" id="IPR029061">
    <property type="entry name" value="THDP-binding"/>
</dbReference>
<keyword evidence="17" id="KW-1185">Reference proteome</keyword>
<evidence type="ECO:0000256" key="9">
    <source>
        <dbReference type="ARBA" id="ARBA00023052"/>
    </source>
</evidence>
<keyword evidence="5 11" id="KW-0028">Amino-acid biosynthesis</keyword>
<dbReference type="GO" id="GO:0009099">
    <property type="term" value="P:L-valine biosynthetic process"/>
    <property type="evidence" value="ECO:0007669"/>
    <property type="project" value="UniProtKB-UniPathway"/>
</dbReference>
<organism evidence="16">
    <name type="scientific">Mytilinidion resinicola</name>
    <dbReference type="NCBI Taxonomy" id="574789"/>
    <lineage>
        <taxon>Eukaryota</taxon>
        <taxon>Fungi</taxon>
        <taxon>Dikarya</taxon>
        <taxon>Ascomycota</taxon>
        <taxon>Pezizomycotina</taxon>
        <taxon>Dothideomycetes</taxon>
        <taxon>Pleosporomycetidae</taxon>
        <taxon>Mytilinidiales</taxon>
        <taxon>Mytilinidiaceae</taxon>
        <taxon>Mytilinidion</taxon>
    </lineage>
</organism>
<keyword evidence="8 11" id="KW-0460">Magnesium</keyword>
<name>A0A6A6YLR1_9PEZI</name>
<dbReference type="InterPro" id="IPR045229">
    <property type="entry name" value="TPP_enz"/>
</dbReference>
<dbReference type="UniPathway" id="UPA00049">
    <property type="reaction ID" value="UER00059"/>
</dbReference>
<dbReference type="EMBL" id="MU003701">
    <property type="protein sequence ID" value="KAF2809503.1"/>
    <property type="molecule type" value="Genomic_DNA"/>
</dbReference>
<dbReference type="PANTHER" id="PTHR18968:SF13">
    <property type="entry name" value="ACETOLACTATE SYNTHASE CATALYTIC SUBUNIT, MITOCHONDRIAL"/>
    <property type="match status" value="1"/>
</dbReference>
<dbReference type="InterPro" id="IPR039368">
    <property type="entry name" value="AHAS_TPP"/>
</dbReference>
<reference evidence="18" key="3">
    <citation type="submission" date="2025-04" db="UniProtKB">
        <authorList>
            <consortium name="RefSeq"/>
        </authorList>
    </citation>
    <scope>IDENTIFICATION</scope>
    <source>
        <strain evidence="18">CBS 304.34</strain>
    </source>
</reference>